<dbReference type="CDD" id="cd08070">
    <property type="entry name" value="MPN_like"/>
    <property type="match status" value="1"/>
</dbReference>
<sequence>MTELPSDKQHAIRLEGEKAYPGECCGFLLGVFEATGPRHIVDILPMCNARETEAQHNRFLIAPVDFMRAERHARAAGLEIVGFYHSHPDHPALPSDYDREQALPFYCYIIVSVNKAKAEGLTGWSLSPDRAHFNQEF</sequence>
<dbReference type="Gene3D" id="3.40.140.10">
    <property type="entry name" value="Cytidine Deaminase, domain 2"/>
    <property type="match status" value="1"/>
</dbReference>
<protein>
    <submittedName>
        <fullName evidence="7">M67 family peptidase</fullName>
    </submittedName>
</protein>
<organism evidence="7 8">
    <name type="scientific">Candidatus Desulfovibrio kirbyi</name>
    <dbReference type="NCBI Taxonomy" id="2696086"/>
    <lineage>
        <taxon>Bacteria</taxon>
        <taxon>Pseudomonadati</taxon>
        <taxon>Thermodesulfobacteriota</taxon>
        <taxon>Desulfovibrionia</taxon>
        <taxon>Desulfovibrionales</taxon>
        <taxon>Desulfovibrionaceae</taxon>
        <taxon>Desulfovibrio</taxon>
    </lineage>
</organism>
<proteinExistence type="predicted"/>
<evidence type="ECO:0000256" key="3">
    <source>
        <dbReference type="ARBA" id="ARBA00022801"/>
    </source>
</evidence>
<dbReference type="InterPro" id="IPR000555">
    <property type="entry name" value="JAMM/MPN+_dom"/>
</dbReference>
<evidence type="ECO:0000256" key="5">
    <source>
        <dbReference type="ARBA" id="ARBA00023049"/>
    </source>
</evidence>
<evidence type="ECO:0000313" key="8">
    <source>
        <dbReference type="Proteomes" id="UP000505077"/>
    </source>
</evidence>
<evidence type="ECO:0000313" key="7">
    <source>
        <dbReference type="EMBL" id="GFH63134.1"/>
    </source>
</evidence>
<dbReference type="GO" id="GO:0006508">
    <property type="term" value="P:proteolysis"/>
    <property type="evidence" value="ECO:0007669"/>
    <property type="project" value="UniProtKB-KW"/>
</dbReference>
<comment type="caution">
    <text evidence="7">The sequence shown here is derived from an EMBL/GenBank/DDBJ whole genome shotgun (WGS) entry which is preliminary data.</text>
</comment>
<feature type="domain" description="JAB1/MPN/MOV34 metalloenzyme" evidence="6">
    <location>
        <begin position="1"/>
        <end position="129"/>
    </location>
</feature>
<dbReference type="PANTHER" id="PTHR34858">
    <property type="entry name" value="CYSO-CYSTEINE PEPTIDASE"/>
    <property type="match status" value="1"/>
</dbReference>
<keyword evidence="3" id="KW-0378">Hydrolase</keyword>
<gene>
    <name evidence="7" type="ORF">ZNDK_0905</name>
</gene>
<evidence type="ECO:0000256" key="2">
    <source>
        <dbReference type="ARBA" id="ARBA00022723"/>
    </source>
</evidence>
<dbReference type="InterPro" id="IPR051929">
    <property type="entry name" value="VirAsm_ModProt"/>
</dbReference>
<dbReference type="SMART" id="SM00232">
    <property type="entry name" value="JAB_MPN"/>
    <property type="match status" value="1"/>
</dbReference>
<dbReference type="FunFam" id="3.40.140.10:FF:000085">
    <property type="entry name" value="Mov34/MPN/PAD-1 family protein"/>
    <property type="match status" value="1"/>
</dbReference>
<dbReference type="GO" id="GO:0008235">
    <property type="term" value="F:metalloexopeptidase activity"/>
    <property type="evidence" value="ECO:0007669"/>
    <property type="project" value="TreeGrafter"/>
</dbReference>
<dbReference type="GO" id="GO:0008270">
    <property type="term" value="F:zinc ion binding"/>
    <property type="evidence" value="ECO:0007669"/>
    <property type="project" value="TreeGrafter"/>
</dbReference>
<dbReference type="Pfam" id="PF14464">
    <property type="entry name" value="Prok-JAB"/>
    <property type="match status" value="1"/>
</dbReference>
<reference evidence="7 8" key="1">
    <citation type="journal article" date="2020" name="ISME J.">
        <title>Parallel Reductive Genome Evolution in Desulfovibrio Ectosymbionts Independently Acquired by Trichonympha Protists in the Termite Gut.</title>
        <authorList>
            <person name="Takeuchi M."/>
            <person name="Kuwahara H."/>
            <person name="Murakami T."/>
            <person name="Takahashi K."/>
            <person name="Kajitani R."/>
            <person name="Toyoda A."/>
            <person name="Itoh T."/>
            <person name="Ohkuma M."/>
            <person name="Hongoh Y."/>
        </authorList>
    </citation>
    <scope>NUCLEOTIDE SEQUENCE [LARGE SCALE GENOMIC DNA]</scope>
    <source>
        <strain evidence="7">ZnDsv-02</strain>
    </source>
</reference>
<keyword evidence="4" id="KW-0862">Zinc</keyword>
<dbReference type="PANTHER" id="PTHR34858:SF1">
    <property type="entry name" value="CYSO-CYSTEINE PEPTIDASE"/>
    <property type="match status" value="1"/>
</dbReference>
<accession>A0A6L2R6N1</accession>
<dbReference type="Proteomes" id="UP000505077">
    <property type="component" value="Unassembled WGS sequence"/>
</dbReference>
<evidence type="ECO:0000256" key="1">
    <source>
        <dbReference type="ARBA" id="ARBA00022670"/>
    </source>
</evidence>
<dbReference type="AlphaFoldDB" id="A0A6L2R6N1"/>
<evidence type="ECO:0000256" key="4">
    <source>
        <dbReference type="ARBA" id="ARBA00022833"/>
    </source>
</evidence>
<evidence type="ECO:0000259" key="6">
    <source>
        <dbReference type="SMART" id="SM00232"/>
    </source>
</evidence>
<dbReference type="SUPFAM" id="SSF102712">
    <property type="entry name" value="JAB1/MPN domain"/>
    <property type="match status" value="1"/>
</dbReference>
<dbReference type="InterPro" id="IPR028090">
    <property type="entry name" value="JAB_dom_prok"/>
</dbReference>
<keyword evidence="2" id="KW-0479">Metal-binding</keyword>
<dbReference type="EMBL" id="BLLL01000009">
    <property type="protein sequence ID" value="GFH63134.1"/>
    <property type="molecule type" value="Genomic_DNA"/>
</dbReference>
<name>A0A6L2R6N1_9BACT</name>
<keyword evidence="1" id="KW-0645">Protease</keyword>
<keyword evidence="5" id="KW-0482">Metalloprotease</keyword>